<proteinExistence type="predicted"/>
<feature type="transmembrane region" description="Helical" evidence="2">
    <location>
        <begin position="237"/>
        <end position="259"/>
    </location>
</feature>
<keyword evidence="5" id="KW-1185">Reference proteome</keyword>
<feature type="transmembrane region" description="Helical" evidence="2">
    <location>
        <begin position="64"/>
        <end position="86"/>
    </location>
</feature>
<dbReference type="GO" id="GO:0005230">
    <property type="term" value="F:extracellular ligand-gated monoatomic ion channel activity"/>
    <property type="evidence" value="ECO:0007669"/>
    <property type="project" value="InterPro"/>
</dbReference>
<comment type="subcellular location">
    <subcellularLocation>
        <location evidence="1">Membrane</location>
        <topology evidence="1">Multi-pass membrane protein</topology>
    </subcellularLocation>
</comment>
<reference evidence="4" key="2">
    <citation type="submission" date="2020-11" db="EMBL/GenBank/DDBJ databases">
        <authorList>
            <person name="McCartney M.A."/>
            <person name="Auch B."/>
            <person name="Kono T."/>
            <person name="Mallez S."/>
            <person name="Becker A."/>
            <person name="Gohl D.M."/>
            <person name="Silverstein K.A.T."/>
            <person name="Koren S."/>
            <person name="Bechman K.B."/>
            <person name="Herman A."/>
            <person name="Abrahante J.E."/>
            <person name="Garbe J."/>
        </authorList>
    </citation>
    <scope>NUCLEOTIDE SEQUENCE</scope>
    <source>
        <strain evidence="4">Duluth1</strain>
        <tissue evidence="4">Whole animal</tissue>
    </source>
</reference>
<dbReference type="PANTHER" id="PTHR18945">
    <property type="entry name" value="NEUROTRANSMITTER GATED ION CHANNEL"/>
    <property type="match status" value="1"/>
</dbReference>
<reference evidence="4" key="1">
    <citation type="journal article" date="2019" name="bioRxiv">
        <title>The Genome of the Zebra Mussel, Dreissena polymorpha: A Resource for Invasive Species Research.</title>
        <authorList>
            <person name="McCartney M.A."/>
            <person name="Auch B."/>
            <person name="Kono T."/>
            <person name="Mallez S."/>
            <person name="Zhang Y."/>
            <person name="Obille A."/>
            <person name="Becker A."/>
            <person name="Abrahante J.E."/>
            <person name="Garbe J."/>
            <person name="Badalamenti J.P."/>
            <person name="Herman A."/>
            <person name="Mangelson H."/>
            <person name="Liachko I."/>
            <person name="Sullivan S."/>
            <person name="Sone E.D."/>
            <person name="Koren S."/>
            <person name="Silverstein K.A.T."/>
            <person name="Beckman K.B."/>
            <person name="Gohl D.M."/>
        </authorList>
    </citation>
    <scope>NUCLEOTIDE SEQUENCE</scope>
    <source>
        <strain evidence="4">Duluth1</strain>
        <tissue evidence="4">Whole animal</tissue>
    </source>
</reference>
<dbReference type="GO" id="GO:0004888">
    <property type="term" value="F:transmembrane signaling receptor activity"/>
    <property type="evidence" value="ECO:0007669"/>
    <property type="project" value="InterPro"/>
</dbReference>
<evidence type="ECO:0000256" key="1">
    <source>
        <dbReference type="ARBA" id="ARBA00004141"/>
    </source>
</evidence>
<keyword evidence="2" id="KW-0812">Transmembrane</keyword>
<dbReference type="EMBL" id="JAIWYP010000007">
    <property type="protein sequence ID" value="KAH3793750.1"/>
    <property type="molecule type" value="Genomic_DNA"/>
</dbReference>
<dbReference type="InterPro" id="IPR006029">
    <property type="entry name" value="Neurotrans-gated_channel_TM"/>
</dbReference>
<keyword evidence="2" id="KW-1133">Transmembrane helix</keyword>
<dbReference type="Gene3D" id="1.20.58.390">
    <property type="entry name" value="Neurotransmitter-gated ion-channel transmembrane domain"/>
    <property type="match status" value="1"/>
</dbReference>
<evidence type="ECO:0000313" key="5">
    <source>
        <dbReference type="Proteomes" id="UP000828390"/>
    </source>
</evidence>
<gene>
    <name evidence="4" type="ORF">DPMN_147269</name>
</gene>
<dbReference type="AlphaFoldDB" id="A0A9D4F7J9"/>
<dbReference type="InterPro" id="IPR036719">
    <property type="entry name" value="Neuro-gated_channel_TM_sf"/>
</dbReference>
<comment type="caution">
    <text evidence="4">The sequence shown here is derived from an EMBL/GenBank/DDBJ whole genome shotgun (WGS) entry which is preliminary data.</text>
</comment>
<dbReference type="InterPro" id="IPR006201">
    <property type="entry name" value="Neur_channel"/>
</dbReference>
<dbReference type="SUPFAM" id="SSF63712">
    <property type="entry name" value="Nicotinic receptor ligand binding domain-like"/>
    <property type="match status" value="1"/>
</dbReference>
<dbReference type="CDD" id="cd19051">
    <property type="entry name" value="LGIC_TM_cation"/>
    <property type="match status" value="1"/>
</dbReference>
<name>A0A9D4F7J9_DREPO</name>
<dbReference type="SUPFAM" id="SSF90112">
    <property type="entry name" value="Neurotransmitter-gated ion-channel transmembrane pore"/>
    <property type="match status" value="1"/>
</dbReference>
<organism evidence="4 5">
    <name type="scientific">Dreissena polymorpha</name>
    <name type="common">Zebra mussel</name>
    <name type="synonym">Mytilus polymorpha</name>
    <dbReference type="NCBI Taxonomy" id="45954"/>
    <lineage>
        <taxon>Eukaryota</taxon>
        <taxon>Metazoa</taxon>
        <taxon>Spiralia</taxon>
        <taxon>Lophotrochozoa</taxon>
        <taxon>Mollusca</taxon>
        <taxon>Bivalvia</taxon>
        <taxon>Autobranchia</taxon>
        <taxon>Heteroconchia</taxon>
        <taxon>Euheterodonta</taxon>
        <taxon>Imparidentia</taxon>
        <taxon>Neoheterodontei</taxon>
        <taxon>Myida</taxon>
        <taxon>Dreissenoidea</taxon>
        <taxon>Dreissenidae</taxon>
        <taxon>Dreissena</taxon>
    </lineage>
</organism>
<dbReference type="Gene3D" id="2.70.170.10">
    <property type="entry name" value="Neurotransmitter-gated ion-channel ligand-binding domain"/>
    <property type="match status" value="1"/>
</dbReference>
<protein>
    <recommendedName>
        <fullName evidence="3">Neurotransmitter-gated ion-channel transmembrane domain-containing protein</fullName>
    </recommendedName>
</protein>
<accession>A0A9D4F7J9</accession>
<evidence type="ECO:0000259" key="3">
    <source>
        <dbReference type="Pfam" id="PF02932"/>
    </source>
</evidence>
<dbReference type="Proteomes" id="UP000828390">
    <property type="component" value="Unassembled WGS sequence"/>
</dbReference>
<dbReference type="InterPro" id="IPR036734">
    <property type="entry name" value="Neur_chan_lig-bd_sf"/>
</dbReference>
<evidence type="ECO:0000313" key="4">
    <source>
        <dbReference type="EMBL" id="KAH3793750.1"/>
    </source>
</evidence>
<sequence>MIFVTWGYMASEIRIWGPDTGPAAHLEDILHNPEWDLVGVRTRNLTEPRPMMIFDVHLKRKPRYVVHNIILPLIVLITLNDCVFLLPERSGEKTGYAVTVFLSFMVFATIVQATLPANSENVCYLSVFVTLQIVESAVITIVSICLVRIEGRRDSVPEWLSSLITCSTCMKCIKSVQRSSNITKGDGDRFPEQGKCDKTTVESVYKDECQDNGDGIGKERVEAEILDWGKVSLRLNWFFFALFVVFNISSICIFMTMLYGNTGGQLP</sequence>
<keyword evidence="2" id="KW-0472">Membrane</keyword>
<dbReference type="Pfam" id="PF02932">
    <property type="entry name" value="Neur_chan_memb"/>
    <property type="match status" value="1"/>
</dbReference>
<dbReference type="InterPro" id="IPR038050">
    <property type="entry name" value="Neuro_actylchol_rec"/>
</dbReference>
<feature type="domain" description="Neurotransmitter-gated ion-channel transmembrane" evidence="3">
    <location>
        <begin position="69"/>
        <end position="165"/>
    </location>
</feature>
<feature type="transmembrane region" description="Helical" evidence="2">
    <location>
        <begin position="95"/>
        <end position="115"/>
    </location>
</feature>
<evidence type="ECO:0000256" key="2">
    <source>
        <dbReference type="SAM" id="Phobius"/>
    </source>
</evidence>
<feature type="transmembrane region" description="Helical" evidence="2">
    <location>
        <begin position="127"/>
        <end position="147"/>
    </location>
</feature>
<dbReference type="GO" id="GO:0016020">
    <property type="term" value="C:membrane"/>
    <property type="evidence" value="ECO:0007669"/>
    <property type="project" value="UniProtKB-SubCell"/>
</dbReference>